<dbReference type="Proteomes" id="UP001324115">
    <property type="component" value="Unassembled WGS sequence"/>
</dbReference>
<dbReference type="InterPro" id="IPR007592">
    <property type="entry name" value="GEBP"/>
</dbReference>
<proteinExistence type="inferred from homology"/>
<keyword evidence="5" id="KW-1185">Reference proteome</keyword>
<dbReference type="InterPro" id="IPR053932">
    <property type="entry name" value="GeBP-like_DBD"/>
</dbReference>
<dbReference type="PANTHER" id="PTHR31662">
    <property type="entry name" value="BNAANNG10740D PROTEIN-RELATED"/>
    <property type="match status" value="1"/>
</dbReference>
<evidence type="ECO:0000256" key="1">
    <source>
        <dbReference type="ARBA" id="ARBA00010820"/>
    </source>
</evidence>
<evidence type="ECO:0000313" key="5">
    <source>
        <dbReference type="Proteomes" id="UP001324115"/>
    </source>
</evidence>
<sequence>MDSTPTTPQPPPPLSTKSSPRKLPIKRKTPHHHDPDPSSSNPNPNFLSPKLESPLDDESSAAAAAIAAAAAAAAKTPPFKFHRIWTEPDEIRFLQGLLHCNSQGLSFPKDLHLFFDQFSNSMSQPYTKSQLSEKLRRLRKKFRVISARLARGLNPSMLSPHDRALFDLSKSLWSPQIESYDANADDDNDDDEENEEFCGGLGMGVVGAKAVLDVFDQCLKEVRAVLLRRGLLLSDNNKSSSKAMDFERRWQEQRVEELDVFARRLRLLLHNSLPRQ</sequence>
<evidence type="ECO:0000313" key="4">
    <source>
        <dbReference type="EMBL" id="KAK4602376.1"/>
    </source>
</evidence>
<name>A0AAN7G3D8_QUERU</name>
<protein>
    <recommendedName>
        <fullName evidence="3">Glabrous enhancer-binding protein-like DBD domain-containing protein</fullName>
    </recommendedName>
</protein>
<evidence type="ECO:0000256" key="2">
    <source>
        <dbReference type="SAM" id="MobiDB-lite"/>
    </source>
</evidence>
<feature type="domain" description="Glabrous enhancer-binding protein-like DBD" evidence="3">
    <location>
        <begin position="81"/>
        <end position="174"/>
    </location>
</feature>
<dbReference type="GO" id="GO:0006355">
    <property type="term" value="P:regulation of DNA-templated transcription"/>
    <property type="evidence" value="ECO:0007669"/>
    <property type="project" value="InterPro"/>
</dbReference>
<feature type="region of interest" description="Disordered" evidence="2">
    <location>
        <begin position="1"/>
        <end position="59"/>
    </location>
</feature>
<dbReference type="GO" id="GO:0005634">
    <property type="term" value="C:nucleus"/>
    <property type="evidence" value="ECO:0007669"/>
    <property type="project" value="TreeGrafter"/>
</dbReference>
<dbReference type="AlphaFoldDB" id="A0AAN7G3D8"/>
<organism evidence="4 5">
    <name type="scientific">Quercus rubra</name>
    <name type="common">Northern red oak</name>
    <name type="synonym">Quercus borealis</name>
    <dbReference type="NCBI Taxonomy" id="3512"/>
    <lineage>
        <taxon>Eukaryota</taxon>
        <taxon>Viridiplantae</taxon>
        <taxon>Streptophyta</taxon>
        <taxon>Embryophyta</taxon>
        <taxon>Tracheophyta</taxon>
        <taxon>Spermatophyta</taxon>
        <taxon>Magnoliopsida</taxon>
        <taxon>eudicotyledons</taxon>
        <taxon>Gunneridae</taxon>
        <taxon>Pentapetalae</taxon>
        <taxon>rosids</taxon>
        <taxon>fabids</taxon>
        <taxon>Fagales</taxon>
        <taxon>Fagaceae</taxon>
        <taxon>Quercus</taxon>
    </lineage>
</organism>
<dbReference type="PANTHER" id="PTHR31662:SF8">
    <property type="entry name" value="EXPRESSED PROTEIN"/>
    <property type="match status" value="1"/>
</dbReference>
<dbReference type="Pfam" id="PF04504">
    <property type="entry name" value="GeBP-like_DBD"/>
    <property type="match status" value="1"/>
</dbReference>
<comment type="caution">
    <text evidence="4">The sequence shown here is derived from an EMBL/GenBank/DDBJ whole genome shotgun (WGS) entry which is preliminary data.</text>
</comment>
<comment type="similarity">
    <text evidence="1">Belongs to the GeBP family.</text>
</comment>
<accession>A0AAN7G3D8</accession>
<dbReference type="EMBL" id="JAXUIC010000002">
    <property type="protein sequence ID" value="KAK4602376.1"/>
    <property type="molecule type" value="Genomic_DNA"/>
</dbReference>
<gene>
    <name evidence="4" type="ORF">RGQ29_011429</name>
</gene>
<evidence type="ECO:0000259" key="3">
    <source>
        <dbReference type="Pfam" id="PF04504"/>
    </source>
</evidence>
<reference evidence="4 5" key="1">
    <citation type="journal article" date="2023" name="G3 (Bethesda)">
        <title>A haplotype-resolved chromosome-scale genome for Quercus rubra L. provides insights into the genetics of adaptive traits for red oak species.</title>
        <authorList>
            <person name="Kapoor B."/>
            <person name="Jenkins J."/>
            <person name="Schmutz J."/>
            <person name="Zhebentyayeva T."/>
            <person name="Kuelheim C."/>
            <person name="Coggeshall M."/>
            <person name="Heim C."/>
            <person name="Lasky J.R."/>
            <person name="Leites L."/>
            <person name="Islam-Faridi N."/>
            <person name="Romero-Severson J."/>
            <person name="DeLeo V.L."/>
            <person name="Lucas S.M."/>
            <person name="Lazic D."/>
            <person name="Gailing O."/>
            <person name="Carlson J."/>
            <person name="Staton M."/>
        </authorList>
    </citation>
    <scope>NUCLEOTIDE SEQUENCE [LARGE SCALE GENOMIC DNA]</scope>
    <source>
        <strain evidence="4">Pseudo-F2</strain>
    </source>
</reference>
<feature type="compositionally biased region" description="Basic residues" evidence="2">
    <location>
        <begin position="19"/>
        <end position="31"/>
    </location>
</feature>